<dbReference type="Gene3D" id="1.20.120.1790">
    <property type="match status" value="1"/>
</dbReference>
<evidence type="ECO:0000313" key="3">
    <source>
        <dbReference type="Proteomes" id="UP000663824"/>
    </source>
</evidence>
<reference evidence="2" key="1">
    <citation type="submission" date="2021-02" db="EMBL/GenBank/DDBJ databases">
        <authorList>
            <person name="Nowell W R."/>
        </authorList>
    </citation>
    <scope>NUCLEOTIDE SEQUENCE</scope>
</reference>
<feature type="region of interest" description="Disordered" evidence="1">
    <location>
        <begin position="176"/>
        <end position="214"/>
    </location>
</feature>
<accession>A0A816TN29</accession>
<name>A0A816TN29_9BILA</name>
<dbReference type="Proteomes" id="UP000663824">
    <property type="component" value="Unassembled WGS sequence"/>
</dbReference>
<organism evidence="2 3">
    <name type="scientific">Rotaria magnacalcarata</name>
    <dbReference type="NCBI Taxonomy" id="392030"/>
    <lineage>
        <taxon>Eukaryota</taxon>
        <taxon>Metazoa</taxon>
        <taxon>Spiralia</taxon>
        <taxon>Gnathifera</taxon>
        <taxon>Rotifera</taxon>
        <taxon>Eurotatoria</taxon>
        <taxon>Bdelloidea</taxon>
        <taxon>Philodinida</taxon>
        <taxon>Philodinidae</taxon>
        <taxon>Rotaria</taxon>
    </lineage>
</organism>
<comment type="caution">
    <text evidence="2">The sequence shown here is derived from an EMBL/GenBank/DDBJ whole genome shotgun (WGS) entry which is preliminary data.</text>
</comment>
<protein>
    <submittedName>
        <fullName evidence="2">Uncharacterized protein</fullName>
    </submittedName>
</protein>
<sequence length="592" mass="66837">MYSMPSNYCPSPIRLMPACPMVPSSPMTGVQTFYITMPSDAAAAMFFDPNLAAVQQQHQSLMMQHAAHQSSMSPYRHLQQHHQMLIGNNTNNSDSSMQHHPFQTTPSAFFMAATAPPTSPGGAFFQQQLASPLPFYMRPNGQTISQAQMMPGKMAPSTSTIPASAPSPLTVITTSTATTSNASSPPPSSTTNATHSSGNDLGSTSDNSNTKRLSPIPCALLEDDTMIKPSRSVTGKAIATLASKLSDLLRACTWSLPIQEELMELISIEDVSHDILVNATNYLTDVAIFLGLRLIKLMLPVESVSDELWNVLWKNRVCYLGADIHQALIAHTFECFAIKPAYGYGELLDVLIDRLGDRSFDRKLMNRIVRLFLKASCLKKFRETPDDVLVSLSENITNVHEFEMRHNTTIVRLLLIEGFHFEPEEYSELIVGNDSLVDYIRSFIEIWYSNYSLTMSIDDLMVARERAHDPFKLTRFCDEMEAFRLYTARERAHDPFKLTRFCDEMEAFRLYTEVEAMTPISILNSLQTVVNMLSIVHNEHEWHNRPSTYNPRLTVRAKRTIKKPFGHGNLLLPQYHHQRQNNDFENDFYGDY</sequence>
<evidence type="ECO:0000313" key="2">
    <source>
        <dbReference type="EMBL" id="CAF2100228.1"/>
    </source>
</evidence>
<dbReference type="EMBL" id="CAJNRE010011286">
    <property type="protein sequence ID" value="CAF2100228.1"/>
    <property type="molecule type" value="Genomic_DNA"/>
</dbReference>
<feature type="compositionally biased region" description="Polar residues" evidence="1">
    <location>
        <begin position="198"/>
        <end position="212"/>
    </location>
</feature>
<dbReference type="AlphaFoldDB" id="A0A816TN29"/>
<evidence type="ECO:0000256" key="1">
    <source>
        <dbReference type="SAM" id="MobiDB-lite"/>
    </source>
</evidence>
<gene>
    <name evidence="2" type="ORF">MBJ925_LOCUS22130</name>
</gene>
<feature type="compositionally biased region" description="Low complexity" evidence="1">
    <location>
        <begin position="176"/>
        <end position="197"/>
    </location>
</feature>
<proteinExistence type="predicted"/>